<dbReference type="SMART" id="SM00052">
    <property type="entry name" value="EAL"/>
    <property type="match status" value="1"/>
</dbReference>
<dbReference type="InterPro" id="IPR052155">
    <property type="entry name" value="Biofilm_reg_signaling"/>
</dbReference>
<dbReference type="InterPro" id="IPR001633">
    <property type="entry name" value="EAL_dom"/>
</dbReference>
<dbReference type="NCBIfam" id="TIGR00254">
    <property type="entry name" value="GGDEF"/>
    <property type="match status" value="1"/>
</dbReference>
<feature type="domain" description="EAL" evidence="1">
    <location>
        <begin position="306"/>
        <end position="560"/>
    </location>
</feature>
<dbReference type="EMBL" id="JACSRA010000028">
    <property type="protein sequence ID" value="MBD7912759.1"/>
    <property type="molecule type" value="Genomic_DNA"/>
</dbReference>
<protein>
    <submittedName>
        <fullName evidence="3">EAL domain-containing protein</fullName>
    </submittedName>
</protein>
<dbReference type="InterPro" id="IPR029787">
    <property type="entry name" value="Nucleotide_cyclase"/>
</dbReference>
<dbReference type="Pfam" id="PF00990">
    <property type="entry name" value="GGDEF"/>
    <property type="match status" value="1"/>
</dbReference>
<dbReference type="Gene3D" id="3.30.70.270">
    <property type="match status" value="1"/>
</dbReference>
<name>A0ABR8PX94_9CLOT</name>
<gene>
    <name evidence="3" type="ORF">H9661_15515</name>
</gene>
<dbReference type="Pfam" id="PF00563">
    <property type="entry name" value="EAL"/>
    <property type="match status" value="1"/>
</dbReference>
<evidence type="ECO:0000313" key="4">
    <source>
        <dbReference type="Proteomes" id="UP000627781"/>
    </source>
</evidence>
<keyword evidence="4" id="KW-1185">Reference proteome</keyword>
<dbReference type="PANTHER" id="PTHR44757:SF2">
    <property type="entry name" value="BIOFILM ARCHITECTURE MAINTENANCE PROTEIN MBAA"/>
    <property type="match status" value="1"/>
</dbReference>
<dbReference type="InterPro" id="IPR000160">
    <property type="entry name" value="GGDEF_dom"/>
</dbReference>
<comment type="caution">
    <text evidence="3">The sequence shown here is derived from an EMBL/GenBank/DDBJ whole genome shotgun (WGS) entry which is preliminary data.</text>
</comment>
<dbReference type="CDD" id="cd01949">
    <property type="entry name" value="GGDEF"/>
    <property type="match status" value="1"/>
</dbReference>
<dbReference type="SUPFAM" id="SSF55073">
    <property type="entry name" value="Nucleotide cyclase"/>
    <property type="match status" value="1"/>
</dbReference>
<feature type="domain" description="GGDEF" evidence="2">
    <location>
        <begin position="163"/>
        <end position="296"/>
    </location>
</feature>
<dbReference type="SMART" id="SM00267">
    <property type="entry name" value="GGDEF"/>
    <property type="match status" value="1"/>
</dbReference>
<dbReference type="Proteomes" id="UP000627781">
    <property type="component" value="Unassembled WGS sequence"/>
</dbReference>
<dbReference type="PANTHER" id="PTHR44757">
    <property type="entry name" value="DIGUANYLATE CYCLASE DGCP"/>
    <property type="match status" value="1"/>
</dbReference>
<dbReference type="Gene3D" id="3.20.20.450">
    <property type="entry name" value="EAL domain"/>
    <property type="match status" value="1"/>
</dbReference>
<dbReference type="CDD" id="cd01948">
    <property type="entry name" value="EAL"/>
    <property type="match status" value="1"/>
</dbReference>
<dbReference type="SUPFAM" id="SSF141868">
    <property type="entry name" value="EAL domain-like"/>
    <property type="match status" value="1"/>
</dbReference>
<dbReference type="RefSeq" id="WP_191769638.1">
    <property type="nucleotide sequence ID" value="NZ_JACSRA010000028.1"/>
</dbReference>
<dbReference type="PROSITE" id="PS50887">
    <property type="entry name" value="GGDEF"/>
    <property type="match status" value="1"/>
</dbReference>
<dbReference type="InterPro" id="IPR035919">
    <property type="entry name" value="EAL_sf"/>
</dbReference>
<sequence>MNRIENYNIKNIIGYSKDNFLVIHIEKRTIEVSGNLVMRMNNKYTLELTFEKAISLIRNEDLKKVKDGFYDGVASKKPIELDFYIYSGRWEQLCVSLKIKPFINKQEIVEYFYGYIHDISLERKAEESLKSLMEFDPLTKLPSTYYIKDYINEYLLYRKKDNFRGILLLINIDNFKVINDSFGYDQGNLLLVEVANQLLNIIEKEELISRYSGDEFIIFKPQINEIDEAKEVVNKIKSIFNKPFNIKGCNMYITASIGVAVFPENGDSFNDLLKSADLAMYRVKSNGKDGYELFDANMNPKTIDRVYLIQKELKNALLKEELYVVFQPKVVLDNSTVTGFEALIRWENNSLGFIGPSEFVSIAEDTRLIIPIGRFVLEEVFKKIKTLLNEGFDEFKVAVNFSEVQFRYGTIIDDFIEFSEKYKVSPQYIEVEITESILMKSFDDNINKLQAIRSLGATVALDDFGTGYSCLNYLTKLPIDVLKIDRSFVIDLLENYKSRCVVENIINLSHALGIDVVAEGVEEIEQVEYLKKVLCDIVQGYYFSKPKRFECAKKLLGKKL</sequence>
<dbReference type="PROSITE" id="PS50883">
    <property type="entry name" value="EAL"/>
    <property type="match status" value="1"/>
</dbReference>
<proteinExistence type="predicted"/>
<dbReference type="InterPro" id="IPR043128">
    <property type="entry name" value="Rev_trsase/Diguanyl_cyclase"/>
</dbReference>
<organism evidence="3 4">
    <name type="scientific">Clostridium cibarium</name>
    <dbReference type="NCBI Taxonomy" id="2762247"/>
    <lineage>
        <taxon>Bacteria</taxon>
        <taxon>Bacillati</taxon>
        <taxon>Bacillota</taxon>
        <taxon>Clostridia</taxon>
        <taxon>Eubacteriales</taxon>
        <taxon>Clostridiaceae</taxon>
        <taxon>Clostridium</taxon>
    </lineage>
</organism>
<accession>A0ABR8PX94</accession>
<evidence type="ECO:0000259" key="1">
    <source>
        <dbReference type="PROSITE" id="PS50883"/>
    </source>
</evidence>
<evidence type="ECO:0000259" key="2">
    <source>
        <dbReference type="PROSITE" id="PS50887"/>
    </source>
</evidence>
<reference evidence="3 4" key="1">
    <citation type="submission" date="2020-08" db="EMBL/GenBank/DDBJ databases">
        <title>A Genomic Blueprint of the Chicken Gut Microbiome.</title>
        <authorList>
            <person name="Gilroy R."/>
            <person name="Ravi A."/>
            <person name="Getino M."/>
            <person name="Pursley I."/>
            <person name="Horton D.L."/>
            <person name="Alikhan N.-F."/>
            <person name="Baker D."/>
            <person name="Gharbi K."/>
            <person name="Hall N."/>
            <person name="Watson M."/>
            <person name="Adriaenssens E.M."/>
            <person name="Foster-Nyarko E."/>
            <person name="Jarju S."/>
            <person name="Secka A."/>
            <person name="Antonio M."/>
            <person name="Oren A."/>
            <person name="Chaudhuri R."/>
            <person name="La Ragione R.M."/>
            <person name="Hildebrand F."/>
            <person name="Pallen M.J."/>
        </authorList>
    </citation>
    <scope>NUCLEOTIDE SEQUENCE [LARGE SCALE GENOMIC DNA]</scope>
    <source>
        <strain evidence="3 4">Sa3CVN1</strain>
    </source>
</reference>
<evidence type="ECO:0000313" key="3">
    <source>
        <dbReference type="EMBL" id="MBD7912759.1"/>
    </source>
</evidence>